<protein>
    <submittedName>
        <fullName evidence="2">Uncharacterized protein</fullName>
    </submittedName>
</protein>
<accession>A0A285V8Y4</accession>
<keyword evidence="3" id="KW-1185">Reference proteome</keyword>
<feature type="region of interest" description="Disordered" evidence="1">
    <location>
        <begin position="140"/>
        <end position="160"/>
    </location>
</feature>
<sequence>MTALLHYEAPQGKDLAGLVDPVALPRAVRAIARPNAKSIHSLAADIMRSLGATRDLYSKAQGSYTLLNTASAWSLAHGVTDVYLGEVQDMDRNGILESLDFSQRIGATLHLITGYGQVSVHAQTIEQLGGMTRRFTDLPAELRHPTPPAPPGPEDDEADIEIPDDDWISYRSTYRSLWPTDLVATADRVYLDAYRTARRSTAATEEDIARLIALLWQRHGCTPLPAITAIRAAQAGLFRNGLNVRVSRGHLERFLRLRLVNPLTPEHYQALMTYADPWRAAAAVLHAHHVSTEDTLALRALDVEPDGTIPRLGTTIDHGARPILAAQRWLELITGDENPPLIDKNANATRAGIRKVTSELRLPLATNWQTLRSDRWQHNYGIRMAPIA</sequence>
<evidence type="ECO:0000256" key="1">
    <source>
        <dbReference type="SAM" id="MobiDB-lite"/>
    </source>
</evidence>
<dbReference type="RefSeq" id="WP_097195929.1">
    <property type="nucleotide sequence ID" value="NZ_OBQI01000004.1"/>
</dbReference>
<dbReference type="OrthoDB" id="5171416at2"/>
<evidence type="ECO:0000313" key="3">
    <source>
        <dbReference type="Proteomes" id="UP000219435"/>
    </source>
</evidence>
<dbReference type="EMBL" id="OBQI01000004">
    <property type="protein sequence ID" value="SOC50407.1"/>
    <property type="molecule type" value="Genomic_DNA"/>
</dbReference>
<organism evidence="2 3">
    <name type="scientific">Blastococcus aggregatus</name>
    <dbReference type="NCBI Taxonomy" id="38502"/>
    <lineage>
        <taxon>Bacteria</taxon>
        <taxon>Bacillati</taxon>
        <taxon>Actinomycetota</taxon>
        <taxon>Actinomycetes</taxon>
        <taxon>Geodermatophilales</taxon>
        <taxon>Geodermatophilaceae</taxon>
        <taxon>Blastococcus</taxon>
    </lineage>
</organism>
<dbReference type="AlphaFoldDB" id="A0A285V8Y4"/>
<dbReference type="Proteomes" id="UP000219435">
    <property type="component" value="Unassembled WGS sequence"/>
</dbReference>
<reference evidence="3" key="1">
    <citation type="submission" date="2017-08" db="EMBL/GenBank/DDBJ databases">
        <authorList>
            <person name="Varghese N."/>
            <person name="Submissions S."/>
        </authorList>
    </citation>
    <scope>NUCLEOTIDE SEQUENCE [LARGE SCALE GENOMIC DNA]</scope>
    <source>
        <strain evidence="3">DSM 4725</strain>
    </source>
</reference>
<gene>
    <name evidence="2" type="ORF">SAMN05660748_3155</name>
</gene>
<proteinExistence type="predicted"/>
<name>A0A285V8Y4_9ACTN</name>
<evidence type="ECO:0000313" key="2">
    <source>
        <dbReference type="EMBL" id="SOC50407.1"/>
    </source>
</evidence>